<keyword evidence="7" id="KW-0998">Cell outer membrane</keyword>
<keyword evidence="3" id="KW-0813">Transport</keyword>
<dbReference type="GO" id="GO:0015562">
    <property type="term" value="F:efflux transmembrane transporter activity"/>
    <property type="evidence" value="ECO:0007669"/>
    <property type="project" value="InterPro"/>
</dbReference>
<accession>A0A538T239</accession>
<evidence type="ECO:0000256" key="7">
    <source>
        <dbReference type="ARBA" id="ARBA00023237"/>
    </source>
</evidence>
<evidence type="ECO:0000313" key="9">
    <source>
        <dbReference type="EMBL" id="TMQ57696.1"/>
    </source>
</evidence>
<dbReference type="EMBL" id="VBOW01000057">
    <property type="protein sequence ID" value="TMQ57696.1"/>
    <property type="molecule type" value="Genomic_DNA"/>
</dbReference>
<dbReference type="GO" id="GO:1990281">
    <property type="term" value="C:efflux pump complex"/>
    <property type="evidence" value="ECO:0007669"/>
    <property type="project" value="TreeGrafter"/>
</dbReference>
<evidence type="ECO:0000256" key="5">
    <source>
        <dbReference type="ARBA" id="ARBA00022692"/>
    </source>
</evidence>
<keyword evidence="5" id="KW-0812">Transmembrane</keyword>
<comment type="caution">
    <text evidence="9">The sequence shown here is derived from an EMBL/GenBank/DDBJ whole genome shotgun (WGS) entry which is preliminary data.</text>
</comment>
<dbReference type="PANTHER" id="PTHR30026:SF20">
    <property type="entry name" value="OUTER MEMBRANE PROTEIN TOLC"/>
    <property type="match status" value="1"/>
</dbReference>
<dbReference type="GO" id="GO:0009279">
    <property type="term" value="C:cell outer membrane"/>
    <property type="evidence" value="ECO:0007669"/>
    <property type="project" value="UniProtKB-SubCell"/>
</dbReference>
<gene>
    <name evidence="9" type="ORF">E6K76_09800</name>
</gene>
<dbReference type="InterPro" id="IPR003423">
    <property type="entry name" value="OMP_efflux"/>
</dbReference>
<dbReference type="Pfam" id="PF02321">
    <property type="entry name" value="OEP"/>
    <property type="match status" value="2"/>
</dbReference>
<keyword evidence="4" id="KW-1134">Transmembrane beta strand</keyword>
<dbReference type="InterPro" id="IPR051906">
    <property type="entry name" value="TolC-like"/>
</dbReference>
<dbReference type="Proteomes" id="UP000316852">
    <property type="component" value="Unassembled WGS sequence"/>
</dbReference>
<evidence type="ECO:0000256" key="2">
    <source>
        <dbReference type="ARBA" id="ARBA00007613"/>
    </source>
</evidence>
<evidence type="ECO:0000313" key="10">
    <source>
        <dbReference type="Proteomes" id="UP000316852"/>
    </source>
</evidence>
<dbReference type="AlphaFoldDB" id="A0A538T239"/>
<feature type="region of interest" description="Disordered" evidence="8">
    <location>
        <begin position="1"/>
        <end position="24"/>
    </location>
</feature>
<sequence length="548" mass="58422">MPRSQRAGALREGDRRAASEGRSPTRCQVKLASLKRILAVTALLALALRAEVATAAEHRLTLDEAVRLALQRNEGLLIERESLAASKAAVTGANGAYDPLVELNGGWSRSTEPVNSSFSGTSPAEIGPKFESAEAGLSIQQLLPTGGALLLRASGAREIDEGLALLSPAYGTRVGLQLRQPLLRDRGTDAARLSVRVAKAGREGASASLRRAITETVAAVERSYWALVAARRGVEVREEAVRLAEEQLGETQSRVETGSAPRTELAQPRAELERRRGELLASREALSRAENALKLLILDGAGDALWDQQLAPGEDANVEVVPVDIPASLERALAGRPELTIADAVVKRRRAETAFARDGIWPSLDAVVSYDRFGIAGSRNPGGPAGTLPSELDGDFAKSFESLGRGDFDAARVALVLGLPIGNRAARGNAAVARHVERQAEADLARVRKAIRAEVLDAAAALETAGQRIEAARSGREAAEVQLSAERDRYDTGLSTNFLVLTRQNDLSRARLDEISALTDYRTARTEMARATGSLIEDRGIEVGGTSR</sequence>
<comment type="subcellular location">
    <subcellularLocation>
        <location evidence="1">Cell outer membrane</location>
    </subcellularLocation>
</comment>
<proteinExistence type="inferred from homology"/>
<comment type="similarity">
    <text evidence="2">Belongs to the outer membrane factor (OMF) (TC 1.B.17) family.</text>
</comment>
<dbReference type="GO" id="GO:0015288">
    <property type="term" value="F:porin activity"/>
    <property type="evidence" value="ECO:0007669"/>
    <property type="project" value="TreeGrafter"/>
</dbReference>
<name>A0A538T239_UNCEI</name>
<evidence type="ECO:0000256" key="6">
    <source>
        <dbReference type="ARBA" id="ARBA00023136"/>
    </source>
</evidence>
<reference evidence="9 10" key="1">
    <citation type="journal article" date="2019" name="Nat. Microbiol.">
        <title>Mediterranean grassland soil C-N compound turnover is dependent on rainfall and depth, and is mediated by genomically divergent microorganisms.</title>
        <authorList>
            <person name="Diamond S."/>
            <person name="Andeer P.F."/>
            <person name="Li Z."/>
            <person name="Crits-Christoph A."/>
            <person name="Burstein D."/>
            <person name="Anantharaman K."/>
            <person name="Lane K.R."/>
            <person name="Thomas B.C."/>
            <person name="Pan C."/>
            <person name="Northen T.R."/>
            <person name="Banfield J.F."/>
        </authorList>
    </citation>
    <scope>NUCLEOTIDE SEQUENCE [LARGE SCALE GENOMIC DNA]</scope>
    <source>
        <strain evidence="9">WS_6</strain>
    </source>
</reference>
<protein>
    <submittedName>
        <fullName evidence="9">TolC family protein</fullName>
    </submittedName>
</protein>
<evidence type="ECO:0000256" key="1">
    <source>
        <dbReference type="ARBA" id="ARBA00004442"/>
    </source>
</evidence>
<dbReference type="Gene3D" id="1.20.1600.10">
    <property type="entry name" value="Outer membrane efflux proteins (OEP)"/>
    <property type="match status" value="1"/>
</dbReference>
<feature type="region of interest" description="Disordered" evidence="8">
    <location>
        <begin position="249"/>
        <end position="271"/>
    </location>
</feature>
<evidence type="ECO:0000256" key="4">
    <source>
        <dbReference type="ARBA" id="ARBA00022452"/>
    </source>
</evidence>
<dbReference type="PANTHER" id="PTHR30026">
    <property type="entry name" value="OUTER MEMBRANE PROTEIN TOLC"/>
    <property type="match status" value="1"/>
</dbReference>
<evidence type="ECO:0000256" key="8">
    <source>
        <dbReference type="SAM" id="MobiDB-lite"/>
    </source>
</evidence>
<dbReference type="SUPFAM" id="SSF56954">
    <property type="entry name" value="Outer membrane efflux proteins (OEP)"/>
    <property type="match status" value="1"/>
</dbReference>
<feature type="compositionally biased region" description="Basic and acidic residues" evidence="8">
    <location>
        <begin position="9"/>
        <end position="19"/>
    </location>
</feature>
<keyword evidence="6" id="KW-0472">Membrane</keyword>
<evidence type="ECO:0000256" key="3">
    <source>
        <dbReference type="ARBA" id="ARBA00022448"/>
    </source>
</evidence>
<organism evidence="9 10">
    <name type="scientific">Eiseniibacteriota bacterium</name>
    <dbReference type="NCBI Taxonomy" id="2212470"/>
    <lineage>
        <taxon>Bacteria</taxon>
        <taxon>Candidatus Eiseniibacteriota</taxon>
    </lineage>
</organism>